<evidence type="ECO:0000313" key="9">
    <source>
        <dbReference type="Proteomes" id="UP000199630"/>
    </source>
</evidence>
<evidence type="ECO:0000313" key="8">
    <source>
        <dbReference type="EMBL" id="SFJ05530.1"/>
    </source>
</evidence>
<dbReference type="Pfam" id="PF01899">
    <property type="entry name" value="MNHE"/>
    <property type="match status" value="1"/>
</dbReference>
<protein>
    <submittedName>
        <fullName evidence="8">Multicomponent Na+:H+ antiporter subunit E</fullName>
    </submittedName>
</protein>
<evidence type="ECO:0000256" key="5">
    <source>
        <dbReference type="ARBA" id="ARBA00022989"/>
    </source>
</evidence>
<evidence type="ECO:0000256" key="2">
    <source>
        <dbReference type="ARBA" id="ARBA00006228"/>
    </source>
</evidence>
<evidence type="ECO:0000256" key="3">
    <source>
        <dbReference type="ARBA" id="ARBA00022475"/>
    </source>
</evidence>
<sequence length="180" mass="19342">MSDTGVPIPAKGTTAPPLGRFATRLFATLFLFWLLLNGSLSPATLLSGVVVAGVIAFFFSRNLSFLSGFNLTPKGIGAGLMFIGYFLKELVKANLALAKLVVTPSLPLSPAIVKVRTRLTHPVGRLLLANAITLTPGTLTTEIQGEYLYIHWVVAKDTEIDAATQEIVAGFEQYLEVMYG</sequence>
<reference evidence="9" key="1">
    <citation type="submission" date="2016-10" db="EMBL/GenBank/DDBJ databases">
        <authorList>
            <person name="Varghese N."/>
            <person name="Submissions S."/>
        </authorList>
    </citation>
    <scope>NUCLEOTIDE SEQUENCE [LARGE SCALE GENOMIC DNA]</scope>
    <source>
        <strain evidence="9">DSM 26471</strain>
    </source>
</reference>
<comment type="subcellular location">
    <subcellularLocation>
        <location evidence="1">Cell membrane</location>
        <topology evidence="1">Multi-pass membrane protein</topology>
    </subcellularLocation>
</comment>
<accession>A0A1I3N903</accession>
<proteinExistence type="inferred from homology"/>
<name>A0A1I3N903_9RHOB</name>
<dbReference type="InterPro" id="IPR002758">
    <property type="entry name" value="Cation_antiport_E"/>
</dbReference>
<dbReference type="AlphaFoldDB" id="A0A1I3N903"/>
<feature type="transmembrane region" description="Helical" evidence="7">
    <location>
        <begin position="43"/>
        <end position="59"/>
    </location>
</feature>
<evidence type="ECO:0000256" key="4">
    <source>
        <dbReference type="ARBA" id="ARBA00022692"/>
    </source>
</evidence>
<keyword evidence="3" id="KW-1003">Cell membrane</keyword>
<dbReference type="STRING" id="588602.SAMN04487991_1294"/>
<dbReference type="OrthoDB" id="9807187at2"/>
<feature type="transmembrane region" description="Helical" evidence="7">
    <location>
        <begin position="65"/>
        <end position="87"/>
    </location>
</feature>
<dbReference type="GO" id="GO:0005886">
    <property type="term" value="C:plasma membrane"/>
    <property type="evidence" value="ECO:0007669"/>
    <property type="project" value="UniProtKB-SubCell"/>
</dbReference>
<keyword evidence="9" id="KW-1185">Reference proteome</keyword>
<dbReference type="GO" id="GO:0008324">
    <property type="term" value="F:monoatomic cation transmembrane transporter activity"/>
    <property type="evidence" value="ECO:0007669"/>
    <property type="project" value="InterPro"/>
</dbReference>
<evidence type="ECO:0000256" key="6">
    <source>
        <dbReference type="ARBA" id="ARBA00023136"/>
    </source>
</evidence>
<dbReference type="PIRSF" id="PIRSF019239">
    <property type="entry name" value="MrpE"/>
    <property type="match status" value="1"/>
</dbReference>
<evidence type="ECO:0000256" key="7">
    <source>
        <dbReference type="SAM" id="Phobius"/>
    </source>
</evidence>
<dbReference type="Proteomes" id="UP000199630">
    <property type="component" value="Unassembled WGS sequence"/>
</dbReference>
<evidence type="ECO:0000256" key="1">
    <source>
        <dbReference type="ARBA" id="ARBA00004651"/>
    </source>
</evidence>
<organism evidence="8 9">
    <name type="scientific">Celeribacter neptunius</name>
    <dbReference type="NCBI Taxonomy" id="588602"/>
    <lineage>
        <taxon>Bacteria</taxon>
        <taxon>Pseudomonadati</taxon>
        <taxon>Pseudomonadota</taxon>
        <taxon>Alphaproteobacteria</taxon>
        <taxon>Rhodobacterales</taxon>
        <taxon>Roseobacteraceae</taxon>
        <taxon>Celeribacter</taxon>
    </lineage>
</organism>
<keyword evidence="4 7" id="KW-0812">Transmembrane</keyword>
<dbReference type="RefSeq" id="WP_090059295.1">
    <property type="nucleotide sequence ID" value="NZ_FORH01000002.1"/>
</dbReference>
<comment type="similarity">
    <text evidence="2">Belongs to the CPA3 antiporters (TC 2.A.63) subunit E family.</text>
</comment>
<dbReference type="PANTHER" id="PTHR34584:SF1">
    <property type="entry name" value="NA(+)_H(+) ANTIPORTER SUBUNIT E1"/>
    <property type="match status" value="1"/>
</dbReference>
<keyword evidence="6 7" id="KW-0472">Membrane</keyword>
<gene>
    <name evidence="8" type="ORF">SAMN04487991_1294</name>
</gene>
<dbReference type="EMBL" id="FORH01000002">
    <property type="protein sequence ID" value="SFJ05530.1"/>
    <property type="molecule type" value="Genomic_DNA"/>
</dbReference>
<keyword evidence="5 7" id="KW-1133">Transmembrane helix</keyword>
<dbReference type="PANTHER" id="PTHR34584">
    <property type="entry name" value="NA(+)/H(+) ANTIPORTER SUBUNIT E1"/>
    <property type="match status" value="1"/>
</dbReference>